<keyword evidence="1" id="KW-0479">Metal-binding</keyword>
<dbReference type="PROSITE" id="PS00079">
    <property type="entry name" value="MULTICOPPER_OXIDASE1"/>
    <property type="match status" value="1"/>
</dbReference>
<dbReference type="InterPro" id="IPR033138">
    <property type="entry name" value="Cu_oxidase_CS"/>
</dbReference>
<evidence type="ECO:0000259" key="6">
    <source>
        <dbReference type="Pfam" id="PF07731"/>
    </source>
</evidence>
<comment type="caution">
    <text evidence="8">The sequence shown here is derived from an EMBL/GenBank/DDBJ whole genome shotgun (WGS) entry which is preliminary data.</text>
</comment>
<keyword evidence="9" id="KW-1185">Reference proteome</keyword>
<dbReference type="PANTHER" id="PTHR11709">
    <property type="entry name" value="MULTI-COPPER OXIDASE"/>
    <property type="match status" value="1"/>
</dbReference>
<accession>A0ABQ1U8M4</accession>
<dbReference type="Pfam" id="PF07731">
    <property type="entry name" value="Cu-oxidase_2"/>
    <property type="match status" value="1"/>
</dbReference>
<dbReference type="CDD" id="cd13896">
    <property type="entry name" value="CuRO_3_CopA"/>
    <property type="match status" value="1"/>
</dbReference>
<dbReference type="InterPro" id="IPR006311">
    <property type="entry name" value="TAT_signal"/>
</dbReference>
<dbReference type="PROSITE" id="PS51318">
    <property type="entry name" value="TAT"/>
    <property type="match status" value="1"/>
</dbReference>
<dbReference type="PROSITE" id="PS00080">
    <property type="entry name" value="MULTICOPPER_OXIDASE2"/>
    <property type="match status" value="1"/>
</dbReference>
<evidence type="ECO:0000313" key="8">
    <source>
        <dbReference type="EMBL" id="GGF10543.1"/>
    </source>
</evidence>
<dbReference type="Pfam" id="PF00394">
    <property type="entry name" value="Cu-oxidase"/>
    <property type="match status" value="1"/>
</dbReference>
<feature type="signal peptide" evidence="4">
    <location>
        <begin position="1"/>
        <end position="30"/>
    </location>
</feature>
<dbReference type="Gene3D" id="2.60.40.420">
    <property type="entry name" value="Cupredoxins - blue copper proteins"/>
    <property type="match status" value="3"/>
</dbReference>
<protein>
    <submittedName>
        <fullName evidence="8">Multicopper oxidase MmcO</fullName>
    </submittedName>
</protein>
<evidence type="ECO:0000259" key="7">
    <source>
        <dbReference type="Pfam" id="PF07732"/>
    </source>
</evidence>
<reference evidence="9" key="1">
    <citation type="journal article" date="2019" name="Int. J. Syst. Evol. Microbiol.">
        <title>The Global Catalogue of Microorganisms (GCM) 10K type strain sequencing project: providing services to taxonomists for standard genome sequencing and annotation.</title>
        <authorList>
            <consortium name="The Broad Institute Genomics Platform"/>
            <consortium name="The Broad Institute Genome Sequencing Center for Infectious Disease"/>
            <person name="Wu L."/>
            <person name="Ma J."/>
        </authorList>
    </citation>
    <scope>NUCLEOTIDE SEQUENCE [LARGE SCALE GENOMIC DNA]</scope>
    <source>
        <strain evidence="9">CCM 7855</strain>
    </source>
</reference>
<evidence type="ECO:0000256" key="4">
    <source>
        <dbReference type="SAM" id="SignalP"/>
    </source>
</evidence>
<dbReference type="InterPro" id="IPR034279">
    <property type="entry name" value="CuRO_3_CopA"/>
</dbReference>
<keyword evidence="3" id="KW-0186">Copper</keyword>
<feature type="domain" description="Plastocyanin-like" evidence="5">
    <location>
        <begin position="190"/>
        <end position="347"/>
    </location>
</feature>
<keyword evidence="4" id="KW-0732">Signal</keyword>
<sequence length="502" mass="53560">MNTSNIITRPVSRRTFLGAATMGLTAAAAAACGTRAVSPVDAHRVNKSAIDAAEARRPHTGRTVSYTLDPRRTDIDLGGPVVNTYAYGDTIPGSVIRANVGDELSITTRNALTDATSVHWHGIALRNDMDGAAPATPDIAAGDAFTYRFSVPDSGTYWAHPHVGLQSDFGLYAPIIIDDPREPHDHDTEWIVVLDDWTDGVGNSPRDILTSLQKGGMSMGGMSGGSTSGVGTSALLGGDAGDVAYPLYLVNGRIANAPTTFTAAPGQRIRIRIINAGADTAFRVALGGHRMTVTHTDGFPVTPTDVDALLIGMSERYDVLVTVKDGVFPLVASPEGKTGTARALLRTGAGATPAVNVRPAELDGFVGTVDTFVATDDVTLPTGREDAALQAILAGTMSKYQWTINGRVYEQMEPIMITQGQRASLTFTNTTTMWHPMHLHGHTFQVRRPDGTPGPRKDTVAVRPGERVVVDLVADNPGQWMLHCHNAYHQDAGMMTRLDYRI</sequence>
<dbReference type="Pfam" id="PF07732">
    <property type="entry name" value="Cu-oxidase_3"/>
    <property type="match status" value="1"/>
</dbReference>
<dbReference type="InterPro" id="IPR008972">
    <property type="entry name" value="Cupredoxin"/>
</dbReference>
<feature type="domain" description="Plastocyanin-like" evidence="6">
    <location>
        <begin position="387"/>
        <end position="498"/>
    </location>
</feature>
<dbReference type="InterPro" id="IPR011706">
    <property type="entry name" value="Cu-oxidase_C"/>
</dbReference>
<proteinExistence type="predicted"/>
<dbReference type="PANTHER" id="PTHR11709:SF394">
    <property type="entry name" value="FI03373P-RELATED"/>
    <property type="match status" value="1"/>
</dbReference>
<feature type="chain" id="PRO_5045081261" evidence="4">
    <location>
        <begin position="31"/>
        <end position="502"/>
    </location>
</feature>
<dbReference type="InterPro" id="IPR001117">
    <property type="entry name" value="Cu-oxidase_2nd"/>
</dbReference>
<dbReference type="CDD" id="cd13870">
    <property type="entry name" value="CuRO_2_CopA_like_1"/>
    <property type="match status" value="1"/>
</dbReference>
<dbReference type="InterPro" id="IPR011707">
    <property type="entry name" value="Cu-oxidase-like_N"/>
</dbReference>
<dbReference type="RefSeq" id="WP_188486284.1">
    <property type="nucleotide sequence ID" value="NZ_BMCS01000001.1"/>
</dbReference>
<evidence type="ECO:0000313" key="9">
    <source>
        <dbReference type="Proteomes" id="UP000632454"/>
    </source>
</evidence>
<feature type="domain" description="Plastocyanin-like" evidence="7">
    <location>
        <begin position="82"/>
        <end position="181"/>
    </location>
</feature>
<dbReference type="Proteomes" id="UP000632454">
    <property type="component" value="Unassembled WGS sequence"/>
</dbReference>
<evidence type="ECO:0000256" key="3">
    <source>
        <dbReference type="ARBA" id="ARBA00023008"/>
    </source>
</evidence>
<organism evidence="8 9">
    <name type="scientific">Williamsia phyllosphaerae</name>
    <dbReference type="NCBI Taxonomy" id="885042"/>
    <lineage>
        <taxon>Bacteria</taxon>
        <taxon>Bacillati</taxon>
        <taxon>Actinomycetota</taxon>
        <taxon>Actinomycetes</taxon>
        <taxon>Mycobacteriales</taxon>
        <taxon>Nocardiaceae</taxon>
        <taxon>Williamsia</taxon>
    </lineage>
</organism>
<evidence type="ECO:0000256" key="1">
    <source>
        <dbReference type="ARBA" id="ARBA00022723"/>
    </source>
</evidence>
<dbReference type="InterPro" id="IPR002355">
    <property type="entry name" value="Cu_oxidase_Cu_BS"/>
</dbReference>
<evidence type="ECO:0000256" key="2">
    <source>
        <dbReference type="ARBA" id="ARBA00023002"/>
    </source>
</evidence>
<dbReference type="EMBL" id="BMCS01000001">
    <property type="protein sequence ID" value="GGF10543.1"/>
    <property type="molecule type" value="Genomic_DNA"/>
</dbReference>
<name>A0ABQ1U8M4_9NOCA</name>
<keyword evidence="2" id="KW-0560">Oxidoreductase</keyword>
<gene>
    <name evidence="8" type="primary">mmcO</name>
    <name evidence="8" type="ORF">GCM10007298_03140</name>
</gene>
<dbReference type="SUPFAM" id="SSF49503">
    <property type="entry name" value="Cupredoxins"/>
    <property type="match status" value="3"/>
</dbReference>
<evidence type="ECO:0000259" key="5">
    <source>
        <dbReference type="Pfam" id="PF00394"/>
    </source>
</evidence>
<dbReference type="InterPro" id="IPR045087">
    <property type="entry name" value="Cu-oxidase_fam"/>
</dbReference>